<evidence type="ECO:0000313" key="2">
    <source>
        <dbReference type="Proteomes" id="UP000785679"/>
    </source>
</evidence>
<evidence type="ECO:0000313" key="1">
    <source>
        <dbReference type="EMBL" id="TNV73850.1"/>
    </source>
</evidence>
<dbReference type="EMBL" id="RRYP01017966">
    <property type="protein sequence ID" value="TNV73850.1"/>
    <property type="molecule type" value="Genomic_DNA"/>
</dbReference>
<protein>
    <submittedName>
        <fullName evidence="1">Uncharacterized protein</fullName>
    </submittedName>
</protein>
<name>A0A8J8SX28_HALGN</name>
<dbReference type="Proteomes" id="UP000785679">
    <property type="component" value="Unassembled WGS sequence"/>
</dbReference>
<sequence length="76" mass="9231">MKNFLLIQLNNWHLFHMDRLKQIKIQHKLTHLHAILDKVTLALRTVKRNKFQTKNHKKDPIDNVLINKYQRSLSFC</sequence>
<organism evidence="1 2">
    <name type="scientific">Halteria grandinella</name>
    <dbReference type="NCBI Taxonomy" id="5974"/>
    <lineage>
        <taxon>Eukaryota</taxon>
        <taxon>Sar</taxon>
        <taxon>Alveolata</taxon>
        <taxon>Ciliophora</taxon>
        <taxon>Intramacronucleata</taxon>
        <taxon>Spirotrichea</taxon>
        <taxon>Stichotrichia</taxon>
        <taxon>Sporadotrichida</taxon>
        <taxon>Halteriidae</taxon>
        <taxon>Halteria</taxon>
    </lineage>
</organism>
<gene>
    <name evidence="1" type="ORF">FGO68_gene637</name>
</gene>
<comment type="caution">
    <text evidence="1">The sequence shown here is derived from an EMBL/GenBank/DDBJ whole genome shotgun (WGS) entry which is preliminary data.</text>
</comment>
<reference evidence="1" key="1">
    <citation type="submission" date="2019-06" db="EMBL/GenBank/DDBJ databases">
        <authorList>
            <person name="Zheng W."/>
        </authorList>
    </citation>
    <scope>NUCLEOTIDE SEQUENCE</scope>
    <source>
        <strain evidence="1">QDHG01</strain>
    </source>
</reference>
<accession>A0A8J8SX28</accession>
<dbReference type="AlphaFoldDB" id="A0A8J8SX28"/>
<keyword evidence="2" id="KW-1185">Reference proteome</keyword>
<proteinExistence type="predicted"/>